<feature type="region of interest" description="Disordered" evidence="2">
    <location>
        <begin position="1044"/>
        <end position="1075"/>
    </location>
</feature>
<feature type="compositionally biased region" description="Basic and acidic residues" evidence="2">
    <location>
        <begin position="851"/>
        <end position="862"/>
    </location>
</feature>
<feature type="region of interest" description="Disordered" evidence="2">
    <location>
        <begin position="851"/>
        <end position="884"/>
    </location>
</feature>
<sequence>MEQATGKAAPSGSSGSTASSTASTADASGRMLSFLSQSQLRQQLECQVRYFLSGKLLNCTGDGGPFHEYATIEQCVEDQQTAKKSLAFKATLSLVLLWLKAHGFVHTAGVLCPEADMRNSDVLSEEECQTVLQLPKALLKRPHTPCVSVGLQWNLLDSLIDATSQYGTSLASGLPGATGEVSAAERRAASAGNTRCPPSDEKAVSPCRSERGEYTRRAKRAAKGASCPPRNARKQKVESVVSDSDSPARRTAGTDSSKWNDWQEMAQNKMLLLEAHLKGLELRESSKRLFAASEESRSILDQRIATLEDAYEERMRQLEKAVDEATGGQGAYARETTLGTRTTMHGARNKLDGRLARQEEVEARLAERETKLSERERLLDNREKELLKAALRIDNYDLRTEQEESNMMLAQENAVFRSQLSQTRRQLKALEAQLERQANGLGNEPANYMHPAIAGGTGHSEGIAASAKHPAVEKPPAAQRDASSERTAAMALKQEYEGRVARLTDEIQRSNDQLRNKDAEFKLLVVELESARRKNAEAQKRLKKMQKLYEAARATCVQHKKLASSMSLSLSCIDFAVEPPAGLAEGEARDIHGGENVSPNGCAPLYSAADPRELTRNCQSPVHGFGIGGEDYRLGYWGDLNSRLPTTEIHEHNLWNSARDLQKQSYKSQSSQTKEDCLESVRPNFQRCNLLSSERQPLSPGLRSFSLDLGRQTQQPSETPDAINRVLPLSMPPVDSGNTDTEASEPTKCLRVSLERNTRTGSFPLSGDNNNSRLLREDVCKETVSAYRSSAPLLLPEAAAEQPPLRETNSAEFDFHSVHQKQGASENIAKELAQVSEQGAAMDHVLHEGQHATELEHSRQSDCNRSFEPPMRNPPRSGLEPEGNESMGYATARQLLASPENGQGLIVSNAPLNQQEAAAPCSGLGGILNEVPNRDPPTTTIKTEPSVERSRKPQVQAEDSAHTGPSTVVDHHSTLSRSLEEENMGPQVQTEGSAHKGPSTVIGRHSTLSRTPVEKNINPDIQAEDSARKGSSIIIDRHSLMNTKEASSAGNAQEATVTAPRENSSSGGEPLVSPPPVACEYEVPCSSAAAATGLPERSPVVNHRENEGCAGSRLQSPWAEASIASSLPESPQDLSNFPSLCCPVAATIEGIPSPARSKLDSQGSWTAARRKPVLAGGTPASSSPSEHEWLACVSPTDPAIRAHAADSHSEA</sequence>
<name>U6LHK3_9EIME</name>
<protein>
    <recommendedName>
        <fullName evidence="5">LisH domain-containing protein</fullName>
    </recommendedName>
</protein>
<feature type="compositionally biased region" description="Basic and acidic residues" evidence="2">
    <location>
        <begin position="198"/>
        <end position="216"/>
    </location>
</feature>
<feature type="region of interest" description="Disordered" evidence="2">
    <location>
        <begin position="1153"/>
        <end position="1194"/>
    </location>
</feature>
<reference evidence="3" key="2">
    <citation type="submission" date="2013-10" db="EMBL/GenBank/DDBJ databases">
        <authorList>
            <person name="Aslett M."/>
        </authorList>
    </citation>
    <scope>NUCLEOTIDE SEQUENCE [LARGE SCALE GENOMIC DNA]</scope>
    <source>
        <strain evidence="3">Houghton</strain>
    </source>
</reference>
<dbReference type="EMBL" id="HG710942">
    <property type="protein sequence ID" value="CDJ48004.1"/>
    <property type="molecule type" value="Genomic_DNA"/>
</dbReference>
<dbReference type="OrthoDB" id="345978at2759"/>
<evidence type="ECO:0000256" key="2">
    <source>
        <dbReference type="SAM" id="MobiDB-lite"/>
    </source>
</evidence>
<keyword evidence="4" id="KW-1185">Reference proteome</keyword>
<feature type="compositionally biased region" description="Polar residues" evidence="2">
    <location>
        <begin position="1044"/>
        <end position="1067"/>
    </location>
</feature>
<feature type="region of interest" description="Disordered" evidence="2">
    <location>
        <begin position="171"/>
        <end position="261"/>
    </location>
</feature>
<accession>U6LHK3</accession>
<reference evidence="3" key="1">
    <citation type="submission" date="2013-10" db="EMBL/GenBank/DDBJ databases">
        <title>Genomic analysis of the causative agents of coccidiosis in chickens.</title>
        <authorList>
            <person name="Reid A.J."/>
            <person name="Blake D."/>
            <person name="Billington K."/>
            <person name="Browne H."/>
            <person name="Dunn M."/>
            <person name="Hung S."/>
            <person name="Kawahara F."/>
            <person name="Miranda-Saavedra D."/>
            <person name="Mourier T."/>
            <person name="Nagra H."/>
            <person name="Otto T.D."/>
            <person name="Rawlings N."/>
            <person name="Sanchez A."/>
            <person name="Sanders M."/>
            <person name="Subramaniam C."/>
            <person name="Tay Y."/>
            <person name="Dear P."/>
            <person name="Doerig C."/>
            <person name="Gruber A."/>
            <person name="Parkinson J."/>
            <person name="Shirley M."/>
            <person name="Wan K.L."/>
            <person name="Berriman M."/>
            <person name="Tomley F."/>
            <person name="Pain A."/>
        </authorList>
    </citation>
    <scope>NUCLEOTIDE SEQUENCE [LARGE SCALE GENOMIC DNA]</scope>
    <source>
        <strain evidence="3">Houghton</strain>
    </source>
</reference>
<feature type="region of interest" description="Disordered" evidence="2">
    <location>
        <begin position="1"/>
        <end position="23"/>
    </location>
</feature>
<keyword evidence="1" id="KW-0175">Coiled coil</keyword>
<organism evidence="3 4">
    <name type="scientific">Eimeria brunetti</name>
    <dbReference type="NCBI Taxonomy" id="51314"/>
    <lineage>
        <taxon>Eukaryota</taxon>
        <taxon>Sar</taxon>
        <taxon>Alveolata</taxon>
        <taxon>Apicomplexa</taxon>
        <taxon>Conoidasida</taxon>
        <taxon>Coccidia</taxon>
        <taxon>Eucoccidiorida</taxon>
        <taxon>Eimeriorina</taxon>
        <taxon>Eimeriidae</taxon>
        <taxon>Eimeria</taxon>
    </lineage>
</organism>
<evidence type="ECO:0008006" key="5">
    <source>
        <dbReference type="Google" id="ProtNLM"/>
    </source>
</evidence>
<dbReference type="AlphaFoldDB" id="U6LHK3"/>
<evidence type="ECO:0000256" key="1">
    <source>
        <dbReference type="SAM" id="Coils"/>
    </source>
</evidence>
<evidence type="ECO:0000313" key="4">
    <source>
        <dbReference type="Proteomes" id="UP000030750"/>
    </source>
</evidence>
<evidence type="ECO:0000313" key="3">
    <source>
        <dbReference type="EMBL" id="CDJ48004.1"/>
    </source>
</evidence>
<dbReference type="Proteomes" id="UP000030750">
    <property type="component" value="Unassembled WGS sequence"/>
</dbReference>
<feature type="coiled-coil region" evidence="1">
    <location>
        <begin position="413"/>
        <end position="444"/>
    </location>
</feature>
<gene>
    <name evidence="3" type="ORF">EBH_0018690</name>
</gene>
<proteinExistence type="predicted"/>
<feature type="coiled-coil region" evidence="1">
    <location>
        <begin position="493"/>
        <end position="555"/>
    </location>
</feature>
<dbReference type="VEuPathDB" id="ToxoDB:EBH_0018690"/>
<feature type="region of interest" description="Disordered" evidence="2">
    <location>
        <begin position="928"/>
        <end position="1030"/>
    </location>
</feature>